<dbReference type="Pfam" id="PF08567">
    <property type="entry name" value="PH_TFIIH"/>
    <property type="match status" value="1"/>
</dbReference>
<feature type="region of interest" description="Disordered" evidence="7">
    <location>
        <begin position="455"/>
        <end position="475"/>
    </location>
</feature>
<keyword evidence="4" id="KW-0805">Transcription regulation</keyword>
<evidence type="ECO:0000259" key="8">
    <source>
        <dbReference type="PROSITE" id="PS50858"/>
    </source>
</evidence>
<keyword evidence="10" id="KW-1185">Reference proteome</keyword>
<evidence type="ECO:0000256" key="7">
    <source>
        <dbReference type="SAM" id="MobiDB-lite"/>
    </source>
</evidence>
<dbReference type="PANTHER" id="PTHR12856">
    <property type="entry name" value="TRANSCRIPTION INITIATION FACTOR IIH-RELATED"/>
    <property type="match status" value="1"/>
</dbReference>
<dbReference type="OrthoDB" id="360521at2759"/>
<reference evidence="9 10" key="1">
    <citation type="submission" date="2017-03" db="EMBL/GenBank/DDBJ databases">
        <title>Genomes of endolithic fungi from Antarctica.</title>
        <authorList>
            <person name="Coleine C."/>
            <person name="Masonjones S."/>
            <person name="Stajich J.E."/>
        </authorList>
    </citation>
    <scope>NUCLEOTIDE SEQUENCE [LARGE SCALE GENOMIC DNA]</scope>
    <source>
        <strain evidence="9 10">CCFEE 5187</strain>
    </source>
</reference>
<sequence>MSMSAPRALTSYKKKDGTLAVASDKQSVSWTHTASSKPLVTIRVADITNLQQTPANNPKVALKIVVQPVSASAPENHVFSFTSPGEAREQQVAVTDALRNAIQASKSGSASLTTPGTPVAGNGSGKAAAMAIAQAVSGGSRAMEDLYDDARLKTDMKLQQSLLSTNPTLRQIFAQTRREKPESMNEVQFAVQFWSTSLRLALLRAHQAEKAQQQGEYNVLSEVKTKNVDGKSRLSLSKEQIQLIFKQHPIVRRAYNENVPPLDESEYWSRFFVSRLFRKLKGERITDQDPIDVKLDKYINMDEELERGQQNAATHVTRFIDLEGNEQNHSQRQGNRPDEYMRPSSHDRVPIFRTLNNTSEKILARVTAADGELHAPIGLDEAEFEELRLRDLQADAEDNRVFLTIKDRQRFLAGERDDETSAEAALYAQQDPQTVLSDLRAEINNGALDLNRATSFASDDSDSEDDESAASAVKKSRINSKPALAAATTAFFSAVRTRRAQPGAAGPLDPTDLSAPSSTFPPLSFEGSGLSSSVLDTLKMTHATSNEFLHYFYAALASADAGQAASLPGLLEALDNSLKRIAAVAETAETERALEVEKRKRQLAEWMQRTGKKRRFDAESVGGGRVAVQRLERPTVGAIEVAREKYRSAVSG</sequence>
<dbReference type="GO" id="GO:0000439">
    <property type="term" value="C:transcription factor TFIIH core complex"/>
    <property type="evidence" value="ECO:0007669"/>
    <property type="project" value="InterPro"/>
</dbReference>
<feature type="compositionally biased region" description="Polar residues" evidence="7">
    <location>
        <begin position="325"/>
        <end position="334"/>
    </location>
</feature>
<evidence type="ECO:0000256" key="6">
    <source>
        <dbReference type="ARBA" id="ARBA00023242"/>
    </source>
</evidence>
<evidence type="ECO:0000256" key="1">
    <source>
        <dbReference type="ARBA" id="ARBA00004123"/>
    </source>
</evidence>
<dbReference type="CDD" id="cd13229">
    <property type="entry name" value="PH_TFIIH"/>
    <property type="match status" value="1"/>
</dbReference>
<dbReference type="STRING" id="331657.A0A4U0XNK8"/>
<feature type="domain" description="BSD" evidence="8">
    <location>
        <begin position="228"/>
        <end position="279"/>
    </location>
</feature>
<dbReference type="InterPro" id="IPR005607">
    <property type="entry name" value="BSD_dom"/>
</dbReference>
<evidence type="ECO:0000256" key="4">
    <source>
        <dbReference type="ARBA" id="ARBA00023015"/>
    </source>
</evidence>
<dbReference type="EMBL" id="NAJN01000164">
    <property type="protein sequence ID" value="TKA77946.1"/>
    <property type="molecule type" value="Genomic_DNA"/>
</dbReference>
<dbReference type="AlphaFoldDB" id="A0A4U0XNK8"/>
<keyword evidence="6" id="KW-0539">Nucleus</keyword>
<dbReference type="SUPFAM" id="SSF50729">
    <property type="entry name" value="PH domain-like"/>
    <property type="match status" value="1"/>
</dbReference>
<evidence type="ECO:0000256" key="3">
    <source>
        <dbReference type="ARBA" id="ARBA00022737"/>
    </source>
</evidence>
<proteinExistence type="inferred from homology"/>
<dbReference type="GO" id="GO:0006351">
    <property type="term" value="P:DNA-templated transcription"/>
    <property type="evidence" value="ECO:0007669"/>
    <property type="project" value="InterPro"/>
</dbReference>
<feature type="compositionally biased region" description="Basic and acidic residues" evidence="7">
    <location>
        <begin position="335"/>
        <end position="344"/>
    </location>
</feature>
<dbReference type="Pfam" id="PF03909">
    <property type="entry name" value="BSD"/>
    <property type="match status" value="1"/>
</dbReference>
<comment type="subcellular location">
    <subcellularLocation>
        <location evidence="1">Nucleus</location>
    </subcellularLocation>
</comment>
<organism evidence="9 10">
    <name type="scientific">Cryomyces minteri</name>
    <dbReference type="NCBI Taxonomy" id="331657"/>
    <lineage>
        <taxon>Eukaryota</taxon>
        <taxon>Fungi</taxon>
        <taxon>Dikarya</taxon>
        <taxon>Ascomycota</taxon>
        <taxon>Pezizomycotina</taxon>
        <taxon>Dothideomycetes</taxon>
        <taxon>Dothideomycetes incertae sedis</taxon>
        <taxon>Cryomyces</taxon>
    </lineage>
</organism>
<name>A0A4U0XNK8_9PEZI</name>
<dbReference type="InterPro" id="IPR027079">
    <property type="entry name" value="Tfb1/GTF2H1"/>
</dbReference>
<keyword evidence="5" id="KW-0804">Transcription</keyword>
<keyword evidence="3" id="KW-0677">Repeat</keyword>
<evidence type="ECO:0000313" key="9">
    <source>
        <dbReference type="EMBL" id="TKA77946.1"/>
    </source>
</evidence>
<protein>
    <recommendedName>
        <fullName evidence="8">BSD domain-containing protein</fullName>
    </recommendedName>
</protein>
<feature type="region of interest" description="Disordered" evidence="7">
    <location>
        <begin position="323"/>
        <end position="344"/>
    </location>
</feature>
<dbReference type="InterPro" id="IPR011993">
    <property type="entry name" value="PH-like_dom_sf"/>
</dbReference>
<feature type="compositionally biased region" description="Acidic residues" evidence="7">
    <location>
        <begin position="459"/>
        <end position="468"/>
    </location>
</feature>
<comment type="similarity">
    <text evidence="2">Belongs to the TFB1 family.</text>
</comment>
<dbReference type="Gene3D" id="2.30.29.30">
    <property type="entry name" value="Pleckstrin-homology domain (PH domain)/Phosphotyrosine-binding domain (PTB)"/>
    <property type="match status" value="1"/>
</dbReference>
<dbReference type="PROSITE" id="PS50858">
    <property type="entry name" value="BSD"/>
    <property type="match status" value="1"/>
</dbReference>
<dbReference type="Proteomes" id="UP000308768">
    <property type="component" value="Unassembled WGS sequence"/>
</dbReference>
<accession>A0A4U0XNK8</accession>
<comment type="caution">
    <text evidence="9">The sequence shown here is derived from an EMBL/GenBank/DDBJ whole genome shotgun (WGS) entry which is preliminary data.</text>
</comment>
<feature type="region of interest" description="Disordered" evidence="7">
    <location>
        <begin position="501"/>
        <end position="520"/>
    </location>
</feature>
<evidence type="ECO:0000313" key="10">
    <source>
        <dbReference type="Proteomes" id="UP000308768"/>
    </source>
</evidence>
<evidence type="ECO:0000256" key="5">
    <source>
        <dbReference type="ARBA" id="ARBA00023163"/>
    </source>
</evidence>
<dbReference type="SMART" id="SM00751">
    <property type="entry name" value="BSD"/>
    <property type="match status" value="1"/>
</dbReference>
<dbReference type="InterPro" id="IPR013876">
    <property type="entry name" value="TFIIH_BTF_p62_N"/>
</dbReference>
<dbReference type="GO" id="GO:0006289">
    <property type="term" value="P:nucleotide-excision repair"/>
    <property type="evidence" value="ECO:0007669"/>
    <property type="project" value="InterPro"/>
</dbReference>
<gene>
    <name evidence="9" type="ORF">B0A49_03625</name>
</gene>
<evidence type="ECO:0000256" key="2">
    <source>
        <dbReference type="ARBA" id="ARBA00009448"/>
    </source>
</evidence>